<dbReference type="OrthoDB" id="8523324at2"/>
<dbReference type="EMBL" id="LR134313">
    <property type="protein sequence ID" value="VEF02152.1"/>
    <property type="molecule type" value="Genomic_DNA"/>
</dbReference>
<organism evidence="1 2">
    <name type="scientific">Neisseria canis</name>
    <dbReference type="NCBI Taxonomy" id="493"/>
    <lineage>
        <taxon>Bacteria</taxon>
        <taxon>Pseudomonadati</taxon>
        <taxon>Pseudomonadota</taxon>
        <taxon>Betaproteobacteria</taxon>
        <taxon>Neisseriales</taxon>
        <taxon>Neisseriaceae</taxon>
        <taxon>Neisseria</taxon>
    </lineage>
</organism>
<protein>
    <submittedName>
        <fullName evidence="1">Secreted protein</fullName>
    </submittedName>
</protein>
<name>A0A448D9B7_9NEIS</name>
<dbReference type="AlphaFoldDB" id="A0A448D9B7"/>
<reference evidence="1 2" key="1">
    <citation type="submission" date="2018-12" db="EMBL/GenBank/DDBJ databases">
        <authorList>
            <consortium name="Pathogen Informatics"/>
        </authorList>
    </citation>
    <scope>NUCLEOTIDE SEQUENCE [LARGE SCALE GENOMIC DNA]</scope>
    <source>
        <strain evidence="1 2">NCTC10296</strain>
    </source>
</reference>
<keyword evidence="2" id="KW-1185">Reference proteome</keyword>
<evidence type="ECO:0000313" key="2">
    <source>
        <dbReference type="Proteomes" id="UP000279284"/>
    </source>
</evidence>
<proteinExistence type="predicted"/>
<dbReference type="Pfam" id="PF06097">
    <property type="entry name" value="DUF945"/>
    <property type="match status" value="1"/>
</dbReference>
<dbReference type="InterPro" id="IPR010352">
    <property type="entry name" value="DUF945"/>
</dbReference>
<accession>A0A448D9B7</accession>
<dbReference type="KEGG" id="nci:NCTC10296_01645"/>
<dbReference type="STRING" id="493.BWD07_03080"/>
<sequence>MKKLIPIGVTGIVLALAGVFGGAPYFLGQKAEQALNEQHKLLAQASFLTVESRQYERGWFSAKETTVIRLKPTLLKNMQQYLPDNLKTILNEPVTVVNHIKHGPFASGLTPVSAKVETEFKYHPETEKALKRFFGDQAPLALSNVIHLNGSGQLTASMPAFDYEELSGIKLNWKGMNGTTDYQPGWSDYSHSYRAPALLAKLADKGDVSLENLQINTQTQDGKTRLSLGNSSFKLDKFSVVWKEGVDYNVKINELINLVTDLQIGAFINPTGQVAPSKIVVDKLQFDTKMAENGDWINSEGKFQFANLVYGEEQYGPLNIDVAAEHLDAKSLLVLKNKMAEAASKEMTGQQIQDMLIQAAKNEAAGLFINNPVIKVRAFDLKMPQGKVYSSGELKFNGLTQPDLNNFNALIKKTHADFKLQVPQKLLESLVINQARNVFTVNAEDEAEGRASLDDINETLRLMVENVVASMNSDGYITVNNGDISTQMMLKDSRLLFNGKPLRSEPDDLDIDDVIEFQESQAASAPKAAASQPKAGG</sequence>
<gene>
    <name evidence="1" type="ORF">NCTC10296_01645</name>
</gene>
<dbReference type="RefSeq" id="WP_085415907.1">
    <property type="nucleotide sequence ID" value="NZ_CAUJPY010000024.1"/>
</dbReference>
<evidence type="ECO:0000313" key="1">
    <source>
        <dbReference type="EMBL" id="VEF02152.1"/>
    </source>
</evidence>
<dbReference type="Proteomes" id="UP000279284">
    <property type="component" value="Chromosome"/>
</dbReference>